<feature type="region of interest" description="Disordered" evidence="3">
    <location>
        <begin position="227"/>
        <end position="334"/>
    </location>
</feature>
<dbReference type="PANTHER" id="PTHR41251">
    <property type="entry name" value="NON-HOMOLOGOUS END JOINING PROTEIN KU"/>
    <property type="match status" value="1"/>
</dbReference>
<evidence type="ECO:0000256" key="3">
    <source>
        <dbReference type="SAM" id="MobiDB-lite"/>
    </source>
</evidence>
<dbReference type="RefSeq" id="WP_136549538.1">
    <property type="nucleotide sequence ID" value="NZ_CP031093.1"/>
</dbReference>
<comment type="function">
    <text evidence="2">With LigD forms a non-homologous end joining (NHEJ) DNA repair enzyme, which repairs dsDNA breaks with reduced fidelity. Binds linear dsDNA with 5'- and 3'- overhangs but not closed circular dsDNA nor ssDNA. Recruits and stimulates the ligase activity of LigD.</text>
</comment>
<dbReference type="SMART" id="SM00559">
    <property type="entry name" value="Ku78"/>
    <property type="match status" value="1"/>
</dbReference>
<dbReference type="EMBL" id="CP031093">
    <property type="protein sequence ID" value="QCF26832.1"/>
    <property type="molecule type" value="Genomic_DNA"/>
</dbReference>
<keyword evidence="2" id="KW-0227">DNA damage</keyword>
<evidence type="ECO:0000313" key="6">
    <source>
        <dbReference type="Proteomes" id="UP000298049"/>
    </source>
</evidence>
<organism evidence="5 6">
    <name type="scientific">Hydrocarboniclastica marina</name>
    <dbReference type="NCBI Taxonomy" id="2259620"/>
    <lineage>
        <taxon>Bacteria</taxon>
        <taxon>Pseudomonadati</taxon>
        <taxon>Pseudomonadota</taxon>
        <taxon>Gammaproteobacteria</taxon>
        <taxon>Alteromonadales</taxon>
        <taxon>Alteromonadaceae</taxon>
        <taxon>Hydrocarboniclastica</taxon>
    </lineage>
</organism>
<keyword evidence="2" id="KW-0234">DNA repair</keyword>
<comment type="subunit">
    <text evidence="2">Homodimer. Interacts with LigD.</text>
</comment>
<dbReference type="GO" id="GO:0006310">
    <property type="term" value="P:DNA recombination"/>
    <property type="evidence" value="ECO:0007669"/>
    <property type="project" value="UniProtKB-KW"/>
</dbReference>
<dbReference type="NCBIfam" id="TIGR02772">
    <property type="entry name" value="Ku_bact"/>
    <property type="match status" value="1"/>
</dbReference>
<dbReference type="AlphaFoldDB" id="A0A4P7XKH0"/>
<proteinExistence type="inferred from homology"/>
<evidence type="ECO:0000259" key="4">
    <source>
        <dbReference type="SMART" id="SM00559"/>
    </source>
</evidence>
<evidence type="ECO:0000256" key="2">
    <source>
        <dbReference type="HAMAP-Rule" id="MF_01875"/>
    </source>
</evidence>
<sequence>MAQAIWKGQVSFGLLNVPVTLYSGEVRNDIKLRMLDSRNDARVRYERVNEETGDEVPWNEIVKAYEYDKDNYVKIDQDELKEFLTEANNNVELESFIDATDLDPRFYEKPYYLVPQKKFEKGYVLLRESLKQSGMIGIARVVIRTRNHLAAVIPYDDALILNILRFCEEVRALDNYNFPAGDVSDYRISDKELKMSMDLINSMKTEWDPEDYHDEYRKRLLEYVEQKVSKAKPKKSKKSDQPEPSSNVVDLQDLLRKSLEKNSKPKAPGKTSRKSNGDSDTGTKSGKTGSGKAASGARKSASGSKRATTGTARKQTKDNKADATAGTTSKRKTS</sequence>
<keyword evidence="2" id="KW-0233">DNA recombination</keyword>
<dbReference type="Gene3D" id="2.40.290.10">
    <property type="match status" value="1"/>
</dbReference>
<name>A0A4P7XKH0_9ALTE</name>
<dbReference type="SUPFAM" id="SSF100939">
    <property type="entry name" value="SPOC domain-like"/>
    <property type="match status" value="1"/>
</dbReference>
<dbReference type="CDD" id="cd00789">
    <property type="entry name" value="KU_like"/>
    <property type="match status" value="1"/>
</dbReference>
<dbReference type="GO" id="GO:0003690">
    <property type="term" value="F:double-stranded DNA binding"/>
    <property type="evidence" value="ECO:0007669"/>
    <property type="project" value="UniProtKB-UniRule"/>
</dbReference>
<reference evidence="5 6" key="1">
    <citation type="submission" date="2018-07" db="EMBL/GenBank/DDBJ databases">
        <title>Marsedoiliclastica nanhaica gen. nov. sp. nov., a novel marine hydrocarbonoclastic bacterium isolated from an in-situ enriched hydrocarbon-degrading consortium in deep-sea sediment.</title>
        <authorList>
            <person name="Dong C."/>
            <person name="Ma T."/>
            <person name="Liu R."/>
            <person name="Shao Z."/>
        </authorList>
    </citation>
    <scope>NUCLEOTIDE SEQUENCE [LARGE SCALE GENOMIC DNA]</scope>
    <source>
        <strain evidence="6">soil36-7</strain>
    </source>
</reference>
<keyword evidence="1 2" id="KW-0238">DNA-binding</keyword>
<dbReference type="OrthoDB" id="9795084at2"/>
<dbReference type="Pfam" id="PF02735">
    <property type="entry name" value="Ku"/>
    <property type="match status" value="1"/>
</dbReference>
<feature type="domain" description="Ku" evidence="4">
    <location>
        <begin position="53"/>
        <end position="181"/>
    </location>
</feature>
<comment type="similarity">
    <text evidence="2">Belongs to the prokaryotic Ku family.</text>
</comment>
<dbReference type="PANTHER" id="PTHR41251:SF1">
    <property type="entry name" value="NON-HOMOLOGOUS END JOINING PROTEIN KU"/>
    <property type="match status" value="1"/>
</dbReference>
<dbReference type="PIRSF" id="PIRSF006493">
    <property type="entry name" value="Prok_Ku"/>
    <property type="match status" value="1"/>
</dbReference>
<dbReference type="InterPro" id="IPR006164">
    <property type="entry name" value="DNA_bd_Ku70/Ku80"/>
</dbReference>
<evidence type="ECO:0000313" key="5">
    <source>
        <dbReference type="EMBL" id="QCF26832.1"/>
    </source>
</evidence>
<dbReference type="KEGG" id="hmi:soil367_13310"/>
<dbReference type="HAMAP" id="MF_01875">
    <property type="entry name" value="Prokaryotic_Ku"/>
    <property type="match status" value="1"/>
</dbReference>
<dbReference type="Proteomes" id="UP000298049">
    <property type="component" value="Chromosome"/>
</dbReference>
<protein>
    <recommendedName>
        <fullName evidence="2">Non-homologous end joining protein Ku</fullName>
    </recommendedName>
</protein>
<gene>
    <name evidence="2" type="primary">ku</name>
    <name evidence="5" type="ORF">soil367_13310</name>
</gene>
<dbReference type="GO" id="GO:0006303">
    <property type="term" value="P:double-strand break repair via nonhomologous end joining"/>
    <property type="evidence" value="ECO:0007669"/>
    <property type="project" value="UniProtKB-UniRule"/>
</dbReference>
<dbReference type="InterPro" id="IPR016194">
    <property type="entry name" value="SPOC-like_C_dom_sf"/>
</dbReference>
<feature type="compositionally biased region" description="Low complexity" evidence="3">
    <location>
        <begin position="278"/>
        <end position="308"/>
    </location>
</feature>
<accession>A0A4P7XKH0</accession>
<feature type="compositionally biased region" description="Basic and acidic residues" evidence="3">
    <location>
        <begin position="253"/>
        <end position="263"/>
    </location>
</feature>
<evidence type="ECO:0000256" key="1">
    <source>
        <dbReference type="ARBA" id="ARBA00023125"/>
    </source>
</evidence>
<keyword evidence="6" id="KW-1185">Reference proteome</keyword>
<dbReference type="InterPro" id="IPR009187">
    <property type="entry name" value="Prok_Ku"/>
</dbReference>